<dbReference type="Pfam" id="PF03466">
    <property type="entry name" value="LysR_substrate"/>
    <property type="match status" value="1"/>
</dbReference>
<dbReference type="InterPro" id="IPR000847">
    <property type="entry name" value="LysR_HTH_N"/>
</dbReference>
<dbReference type="PROSITE" id="PS50931">
    <property type="entry name" value="HTH_LYSR"/>
    <property type="match status" value="1"/>
</dbReference>
<dbReference type="SUPFAM" id="SSF46785">
    <property type="entry name" value="Winged helix' DNA-binding domain"/>
    <property type="match status" value="1"/>
</dbReference>
<dbReference type="SUPFAM" id="SSF53850">
    <property type="entry name" value="Periplasmic binding protein-like II"/>
    <property type="match status" value="1"/>
</dbReference>
<protein>
    <recommendedName>
        <fullName evidence="5">HTH lysR-type domain-containing protein</fullName>
    </recommendedName>
</protein>
<feature type="domain" description="HTH lysR-type" evidence="5">
    <location>
        <begin position="5"/>
        <end position="62"/>
    </location>
</feature>
<dbReference type="Pfam" id="PF00126">
    <property type="entry name" value="HTH_1"/>
    <property type="match status" value="1"/>
</dbReference>
<gene>
    <name evidence="6" type="ORF">TH30_13405</name>
</gene>
<comment type="caution">
    <text evidence="6">The sequence shown here is derived from an EMBL/GenBank/DDBJ whole genome shotgun (WGS) entry which is preliminary data.</text>
</comment>
<dbReference type="EMBL" id="JPWI01000008">
    <property type="protein sequence ID" value="RCK45004.1"/>
    <property type="molecule type" value="Genomic_DNA"/>
</dbReference>
<dbReference type="PANTHER" id="PTHR30537">
    <property type="entry name" value="HTH-TYPE TRANSCRIPTIONAL REGULATOR"/>
    <property type="match status" value="1"/>
</dbReference>
<organism evidence="6 7">
    <name type="scientific">Thalassospira profundimaris</name>
    <dbReference type="NCBI Taxonomy" id="502049"/>
    <lineage>
        <taxon>Bacteria</taxon>
        <taxon>Pseudomonadati</taxon>
        <taxon>Pseudomonadota</taxon>
        <taxon>Alphaproteobacteria</taxon>
        <taxon>Rhodospirillales</taxon>
        <taxon>Thalassospiraceae</taxon>
        <taxon>Thalassospira</taxon>
    </lineage>
</organism>
<name>A0A367WU65_9PROT</name>
<dbReference type="InterPro" id="IPR005119">
    <property type="entry name" value="LysR_subst-bd"/>
</dbReference>
<evidence type="ECO:0000256" key="4">
    <source>
        <dbReference type="ARBA" id="ARBA00023163"/>
    </source>
</evidence>
<dbReference type="GO" id="GO:0006351">
    <property type="term" value="P:DNA-templated transcription"/>
    <property type="evidence" value="ECO:0007669"/>
    <property type="project" value="TreeGrafter"/>
</dbReference>
<dbReference type="Gene3D" id="1.10.10.10">
    <property type="entry name" value="Winged helix-like DNA-binding domain superfamily/Winged helix DNA-binding domain"/>
    <property type="match status" value="1"/>
</dbReference>
<dbReference type="GO" id="GO:0003700">
    <property type="term" value="F:DNA-binding transcription factor activity"/>
    <property type="evidence" value="ECO:0007669"/>
    <property type="project" value="InterPro"/>
</dbReference>
<dbReference type="AlphaFoldDB" id="A0A367WU65"/>
<sequence length="307" mass="34744">MEHLQNLDDLAIFANLVDAGSLRRGSTQMRIPVATLSRRLQKLEAALGCKLLDRGGGIFSLTEAGREYYNRIKPIMSELALQLDEIDQRQSQCAGLLRLALPVNLANYWLPDFFSDFMTRYPRIELHLTLSNAILPEEDFPFDIAIRVGKQTRPSLMMRRLAGTWLVPCAGPSYLARKGYPTSPADLANHDMIISRPLLTWRFYDRKTGTEESVPATGRFNVDEMEMAIKMVRKGHGLGLFAHNIIADDLAAGTLVPILSDWDTEMRDFYAVWHETDFMPMRQRVFIDELAAFALRNPPDKDALLSG</sequence>
<dbReference type="InterPro" id="IPR036388">
    <property type="entry name" value="WH-like_DNA-bd_sf"/>
</dbReference>
<keyword evidence="4" id="KW-0804">Transcription</keyword>
<dbReference type="PANTHER" id="PTHR30537:SF5">
    <property type="entry name" value="HTH-TYPE TRANSCRIPTIONAL ACTIVATOR TTDR-RELATED"/>
    <property type="match status" value="1"/>
</dbReference>
<dbReference type="RefSeq" id="WP_114098528.1">
    <property type="nucleotide sequence ID" value="NZ_JPWI01000008.1"/>
</dbReference>
<evidence type="ECO:0000259" key="5">
    <source>
        <dbReference type="PROSITE" id="PS50931"/>
    </source>
</evidence>
<evidence type="ECO:0000313" key="6">
    <source>
        <dbReference type="EMBL" id="RCK45004.1"/>
    </source>
</evidence>
<dbReference type="Proteomes" id="UP000252255">
    <property type="component" value="Unassembled WGS sequence"/>
</dbReference>
<dbReference type="OrthoDB" id="9813056at2"/>
<comment type="similarity">
    <text evidence="1">Belongs to the LysR transcriptional regulatory family.</text>
</comment>
<dbReference type="InterPro" id="IPR036390">
    <property type="entry name" value="WH_DNA-bd_sf"/>
</dbReference>
<reference evidence="6 7" key="1">
    <citation type="submission" date="2014-07" db="EMBL/GenBank/DDBJ databases">
        <title>Draft genome sequence of Thalassospira profundimaris PR54-5.</title>
        <authorList>
            <person name="Lai Q."/>
            <person name="Shao Z."/>
        </authorList>
    </citation>
    <scope>NUCLEOTIDE SEQUENCE [LARGE SCALE GENOMIC DNA]</scope>
    <source>
        <strain evidence="6 7">PR54-5</strain>
    </source>
</reference>
<evidence type="ECO:0000256" key="1">
    <source>
        <dbReference type="ARBA" id="ARBA00009437"/>
    </source>
</evidence>
<proteinExistence type="inferred from homology"/>
<keyword evidence="3" id="KW-0238">DNA-binding</keyword>
<dbReference type="Gene3D" id="3.40.190.290">
    <property type="match status" value="1"/>
</dbReference>
<keyword evidence="2" id="KW-0805">Transcription regulation</keyword>
<dbReference type="GO" id="GO:0043565">
    <property type="term" value="F:sequence-specific DNA binding"/>
    <property type="evidence" value="ECO:0007669"/>
    <property type="project" value="TreeGrafter"/>
</dbReference>
<dbReference type="InterPro" id="IPR058163">
    <property type="entry name" value="LysR-type_TF_proteobact-type"/>
</dbReference>
<evidence type="ECO:0000256" key="3">
    <source>
        <dbReference type="ARBA" id="ARBA00023125"/>
    </source>
</evidence>
<evidence type="ECO:0000313" key="7">
    <source>
        <dbReference type="Proteomes" id="UP000252255"/>
    </source>
</evidence>
<evidence type="ECO:0000256" key="2">
    <source>
        <dbReference type="ARBA" id="ARBA00023015"/>
    </source>
</evidence>
<dbReference type="CDD" id="cd08422">
    <property type="entry name" value="PBP2_CrgA_like"/>
    <property type="match status" value="1"/>
</dbReference>
<accession>A0A367WU65</accession>